<sequence>MHILLTEIVSEKKRLIKFVINPNLVSRHSLLGFDFSWFDSAPPPIHYTHLQSSQLLMNLVQGVFFHRPR</sequence>
<accession>A0AAD8K0P6</accession>
<protein>
    <submittedName>
        <fullName evidence="1">Uncharacterized protein</fullName>
    </submittedName>
</protein>
<name>A0AAD8K0P6_TARER</name>
<organism evidence="1 2">
    <name type="scientific">Tagetes erecta</name>
    <name type="common">African marigold</name>
    <dbReference type="NCBI Taxonomy" id="13708"/>
    <lineage>
        <taxon>Eukaryota</taxon>
        <taxon>Viridiplantae</taxon>
        <taxon>Streptophyta</taxon>
        <taxon>Embryophyta</taxon>
        <taxon>Tracheophyta</taxon>
        <taxon>Spermatophyta</taxon>
        <taxon>Magnoliopsida</taxon>
        <taxon>eudicotyledons</taxon>
        <taxon>Gunneridae</taxon>
        <taxon>Pentapetalae</taxon>
        <taxon>asterids</taxon>
        <taxon>campanulids</taxon>
        <taxon>Asterales</taxon>
        <taxon>Asteraceae</taxon>
        <taxon>Asteroideae</taxon>
        <taxon>Heliantheae alliance</taxon>
        <taxon>Tageteae</taxon>
        <taxon>Tagetes</taxon>
    </lineage>
</organism>
<gene>
    <name evidence="1" type="ORF">QVD17_35060</name>
</gene>
<evidence type="ECO:0000313" key="2">
    <source>
        <dbReference type="Proteomes" id="UP001229421"/>
    </source>
</evidence>
<evidence type="ECO:0000313" key="1">
    <source>
        <dbReference type="EMBL" id="KAK1413288.1"/>
    </source>
</evidence>
<keyword evidence="2" id="KW-1185">Reference proteome</keyword>
<reference evidence="1" key="1">
    <citation type="journal article" date="2023" name="bioRxiv">
        <title>Improved chromosome-level genome assembly for marigold (Tagetes erecta).</title>
        <authorList>
            <person name="Jiang F."/>
            <person name="Yuan L."/>
            <person name="Wang S."/>
            <person name="Wang H."/>
            <person name="Xu D."/>
            <person name="Wang A."/>
            <person name="Fan W."/>
        </authorList>
    </citation>
    <scope>NUCLEOTIDE SEQUENCE</scope>
    <source>
        <strain evidence="1">WSJ</strain>
        <tissue evidence="1">Leaf</tissue>
    </source>
</reference>
<dbReference type="EMBL" id="JAUHHV010000009">
    <property type="protein sequence ID" value="KAK1413288.1"/>
    <property type="molecule type" value="Genomic_DNA"/>
</dbReference>
<proteinExistence type="predicted"/>
<comment type="caution">
    <text evidence="1">The sequence shown here is derived from an EMBL/GenBank/DDBJ whole genome shotgun (WGS) entry which is preliminary data.</text>
</comment>
<dbReference type="AlphaFoldDB" id="A0AAD8K0P6"/>
<dbReference type="Proteomes" id="UP001229421">
    <property type="component" value="Unassembled WGS sequence"/>
</dbReference>